<sequence>MTRQELSLQAFIGILRTSNAVETATRQDIKKYGLNVTEFSVLEVLFHKGRQTTQGIKNKILIASSSTTYVIDQLEKKGLVNRILCQEDKRVTYVEISESGKELMARVFPCHAQMIEHIFDQLTVEEIQTLKELLKKVN</sequence>
<organism evidence="4 5">
    <name type="scientific">Enterococcus lemanii</name>
    <dbReference type="NCBI Taxonomy" id="1159752"/>
    <lineage>
        <taxon>Bacteria</taxon>
        <taxon>Bacillati</taxon>
        <taxon>Bacillota</taxon>
        <taxon>Bacilli</taxon>
        <taxon>Lactobacillales</taxon>
        <taxon>Enterococcaceae</taxon>
        <taxon>Enterococcus</taxon>
    </lineage>
</organism>
<dbReference type="EMBL" id="JBHSGS010000038">
    <property type="protein sequence ID" value="MFC4719406.1"/>
    <property type="molecule type" value="Genomic_DNA"/>
</dbReference>
<evidence type="ECO:0000313" key="5">
    <source>
        <dbReference type="Proteomes" id="UP001595969"/>
    </source>
</evidence>
<reference evidence="5" key="1">
    <citation type="journal article" date="2019" name="Int. J. Syst. Evol. Microbiol.">
        <title>The Global Catalogue of Microorganisms (GCM) 10K type strain sequencing project: providing services to taxonomists for standard genome sequencing and annotation.</title>
        <authorList>
            <consortium name="The Broad Institute Genomics Platform"/>
            <consortium name="The Broad Institute Genome Sequencing Center for Infectious Disease"/>
            <person name="Wu L."/>
            <person name="Ma J."/>
        </authorList>
    </citation>
    <scope>NUCLEOTIDE SEQUENCE [LARGE SCALE GENOMIC DNA]</scope>
    <source>
        <strain evidence="5">CGMCC 1.19032</strain>
    </source>
</reference>
<evidence type="ECO:0000256" key="1">
    <source>
        <dbReference type="ARBA" id="ARBA00023015"/>
    </source>
</evidence>
<protein>
    <submittedName>
        <fullName evidence="4">MarR family winged helix-turn-helix transcriptional regulator</fullName>
    </submittedName>
</protein>
<dbReference type="SUPFAM" id="SSF46785">
    <property type="entry name" value="Winged helix' DNA-binding domain"/>
    <property type="match status" value="1"/>
</dbReference>
<dbReference type="Pfam" id="PF01047">
    <property type="entry name" value="MarR"/>
    <property type="match status" value="1"/>
</dbReference>
<dbReference type="PROSITE" id="PS50995">
    <property type="entry name" value="HTH_MARR_2"/>
    <property type="match status" value="1"/>
</dbReference>
<dbReference type="SMART" id="SM00347">
    <property type="entry name" value="HTH_MARR"/>
    <property type="match status" value="1"/>
</dbReference>
<evidence type="ECO:0000313" key="4">
    <source>
        <dbReference type="EMBL" id="MFC4719406.1"/>
    </source>
</evidence>
<evidence type="ECO:0000256" key="2">
    <source>
        <dbReference type="ARBA" id="ARBA00023163"/>
    </source>
</evidence>
<dbReference type="Proteomes" id="UP001595969">
    <property type="component" value="Unassembled WGS sequence"/>
</dbReference>
<dbReference type="InterPro" id="IPR039422">
    <property type="entry name" value="MarR/SlyA-like"/>
</dbReference>
<dbReference type="InterPro" id="IPR036390">
    <property type="entry name" value="WH_DNA-bd_sf"/>
</dbReference>
<name>A0ABV9MTU3_9ENTE</name>
<keyword evidence="2" id="KW-0804">Transcription</keyword>
<proteinExistence type="predicted"/>
<dbReference type="InterPro" id="IPR000835">
    <property type="entry name" value="HTH_MarR-typ"/>
</dbReference>
<dbReference type="PANTHER" id="PTHR33164:SF56">
    <property type="entry name" value="HTH-TYPE TRANSCRIPTIONAL REGULATOR MHQR"/>
    <property type="match status" value="1"/>
</dbReference>
<feature type="domain" description="HTH marR-type" evidence="3">
    <location>
        <begin position="7"/>
        <end position="138"/>
    </location>
</feature>
<gene>
    <name evidence="4" type="ORF">ACFO5I_06640</name>
</gene>
<dbReference type="Gene3D" id="1.10.10.10">
    <property type="entry name" value="Winged helix-like DNA-binding domain superfamily/Winged helix DNA-binding domain"/>
    <property type="match status" value="1"/>
</dbReference>
<dbReference type="PANTHER" id="PTHR33164">
    <property type="entry name" value="TRANSCRIPTIONAL REGULATOR, MARR FAMILY"/>
    <property type="match status" value="1"/>
</dbReference>
<keyword evidence="1" id="KW-0805">Transcription regulation</keyword>
<dbReference type="InterPro" id="IPR036388">
    <property type="entry name" value="WH-like_DNA-bd_sf"/>
</dbReference>
<comment type="caution">
    <text evidence="4">The sequence shown here is derived from an EMBL/GenBank/DDBJ whole genome shotgun (WGS) entry which is preliminary data.</text>
</comment>
<evidence type="ECO:0000259" key="3">
    <source>
        <dbReference type="PROSITE" id="PS50995"/>
    </source>
</evidence>
<keyword evidence="5" id="KW-1185">Reference proteome</keyword>
<dbReference type="RefSeq" id="WP_204655132.1">
    <property type="nucleotide sequence ID" value="NZ_JAFBFD010000060.1"/>
</dbReference>
<accession>A0ABV9MTU3</accession>